<evidence type="ECO:0000313" key="3">
    <source>
        <dbReference type="Proteomes" id="UP000503278"/>
    </source>
</evidence>
<reference evidence="2 3" key="1">
    <citation type="submission" date="2020-04" db="EMBL/GenBank/DDBJ databases">
        <title>Genome sequencing of novel species.</title>
        <authorList>
            <person name="Heo J."/>
            <person name="Kim S.-J."/>
            <person name="Kim J.-S."/>
            <person name="Hong S.-B."/>
            <person name="Kwon S.-W."/>
        </authorList>
    </citation>
    <scope>NUCLEOTIDE SEQUENCE [LARGE SCALE GENOMIC DNA]</scope>
    <source>
        <strain evidence="2 3">F39-2</strain>
    </source>
</reference>
<organism evidence="2 3">
    <name type="scientific">Mucilaginibacter robiniae</name>
    <dbReference type="NCBI Taxonomy" id="2728022"/>
    <lineage>
        <taxon>Bacteria</taxon>
        <taxon>Pseudomonadati</taxon>
        <taxon>Bacteroidota</taxon>
        <taxon>Sphingobacteriia</taxon>
        <taxon>Sphingobacteriales</taxon>
        <taxon>Sphingobacteriaceae</taxon>
        <taxon>Mucilaginibacter</taxon>
    </lineage>
</organism>
<accession>A0A7L5DZ06</accession>
<feature type="domain" description="Cyclic nucleotide-binding" evidence="1">
    <location>
        <begin position="11"/>
        <end position="107"/>
    </location>
</feature>
<name>A0A7L5DZ06_9SPHI</name>
<evidence type="ECO:0000259" key="1">
    <source>
        <dbReference type="PROSITE" id="PS50042"/>
    </source>
</evidence>
<dbReference type="Gene3D" id="2.60.120.10">
    <property type="entry name" value="Jelly Rolls"/>
    <property type="match status" value="1"/>
</dbReference>
<dbReference type="AlphaFoldDB" id="A0A7L5DZ06"/>
<keyword evidence="3" id="KW-1185">Reference proteome</keyword>
<dbReference type="InterPro" id="IPR018490">
    <property type="entry name" value="cNMP-bd_dom_sf"/>
</dbReference>
<dbReference type="InterPro" id="IPR000595">
    <property type="entry name" value="cNMP-bd_dom"/>
</dbReference>
<dbReference type="PROSITE" id="PS50042">
    <property type="entry name" value="CNMP_BINDING_3"/>
    <property type="match status" value="1"/>
</dbReference>
<sequence length="189" mass="21969">MQDIFKAYLKRHTDFNQDELAMIESATRLKKLRRHQYLLQEGEIAHHHCFVTKGILRAYSVDEKGNEYILRFANENGWISDCESLYRGTPSKLNIDAIEDSEVLLFENAGKDMLIEKLPAFAKMVNIMKNESSVTFQNRVHESITSTSRQKYESFVKRYPDLALRVPQAMIASYLGIQPETLSRLRHAR</sequence>
<dbReference type="SUPFAM" id="SSF51206">
    <property type="entry name" value="cAMP-binding domain-like"/>
    <property type="match status" value="1"/>
</dbReference>
<dbReference type="EMBL" id="CP051682">
    <property type="protein sequence ID" value="QJD96225.1"/>
    <property type="molecule type" value="Genomic_DNA"/>
</dbReference>
<protein>
    <submittedName>
        <fullName evidence="2">Crp/Fnr family transcriptional regulator</fullName>
    </submittedName>
</protein>
<dbReference type="KEGG" id="mrob:HH214_10280"/>
<dbReference type="RefSeq" id="WP_169607403.1">
    <property type="nucleotide sequence ID" value="NZ_CP051682.1"/>
</dbReference>
<dbReference type="Pfam" id="PF00027">
    <property type="entry name" value="cNMP_binding"/>
    <property type="match status" value="1"/>
</dbReference>
<dbReference type="Proteomes" id="UP000503278">
    <property type="component" value="Chromosome"/>
</dbReference>
<evidence type="ECO:0000313" key="2">
    <source>
        <dbReference type="EMBL" id="QJD96225.1"/>
    </source>
</evidence>
<dbReference type="InterPro" id="IPR014710">
    <property type="entry name" value="RmlC-like_jellyroll"/>
</dbReference>
<dbReference type="CDD" id="cd00038">
    <property type="entry name" value="CAP_ED"/>
    <property type="match status" value="1"/>
</dbReference>
<proteinExistence type="predicted"/>
<gene>
    <name evidence="2" type="ORF">HH214_10280</name>
</gene>